<dbReference type="AlphaFoldDB" id="A0A5B7FP13"/>
<dbReference type="Proteomes" id="UP000324222">
    <property type="component" value="Unassembled WGS sequence"/>
</dbReference>
<protein>
    <submittedName>
        <fullName evidence="1">Uncharacterized protein</fullName>
    </submittedName>
</protein>
<comment type="caution">
    <text evidence="1">The sequence shown here is derived from an EMBL/GenBank/DDBJ whole genome shotgun (WGS) entry which is preliminary data.</text>
</comment>
<evidence type="ECO:0000313" key="1">
    <source>
        <dbReference type="EMBL" id="MPC47009.1"/>
    </source>
</evidence>
<gene>
    <name evidence="1" type="ORF">E2C01_040743</name>
</gene>
<reference evidence="1 2" key="1">
    <citation type="submission" date="2019-05" db="EMBL/GenBank/DDBJ databases">
        <title>Another draft genome of Portunus trituberculatus and its Hox gene families provides insights of decapod evolution.</title>
        <authorList>
            <person name="Jeong J.-H."/>
            <person name="Song I."/>
            <person name="Kim S."/>
            <person name="Choi T."/>
            <person name="Kim D."/>
            <person name="Ryu S."/>
            <person name="Kim W."/>
        </authorList>
    </citation>
    <scope>NUCLEOTIDE SEQUENCE [LARGE SCALE GENOMIC DNA]</scope>
    <source>
        <tissue evidence="1">Muscle</tissue>
    </source>
</reference>
<sequence length="105" mass="11120">MILNNTSLRHGNAVPVRGGRAQVMTCMRTCARAAVTHCASLARRGKLCGGSVRKAVVVAGVARCEDRARQGTVGMARLTPPPLPAPQDTMTFLNLFSVKVTLCAE</sequence>
<name>A0A5B7FP13_PORTR</name>
<dbReference type="EMBL" id="VSRR010007496">
    <property type="protein sequence ID" value="MPC47009.1"/>
    <property type="molecule type" value="Genomic_DNA"/>
</dbReference>
<organism evidence="1 2">
    <name type="scientific">Portunus trituberculatus</name>
    <name type="common">Swimming crab</name>
    <name type="synonym">Neptunus trituberculatus</name>
    <dbReference type="NCBI Taxonomy" id="210409"/>
    <lineage>
        <taxon>Eukaryota</taxon>
        <taxon>Metazoa</taxon>
        <taxon>Ecdysozoa</taxon>
        <taxon>Arthropoda</taxon>
        <taxon>Crustacea</taxon>
        <taxon>Multicrustacea</taxon>
        <taxon>Malacostraca</taxon>
        <taxon>Eumalacostraca</taxon>
        <taxon>Eucarida</taxon>
        <taxon>Decapoda</taxon>
        <taxon>Pleocyemata</taxon>
        <taxon>Brachyura</taxon>
        <taxon>Eubrachyura</taxon>
        <taxon>Portunoidea</taxon>
        <taxon>Portunidae</taxon>
        <taxon>Portuninae</taxon>
        <taxon>Portunus</taxon>
    </lineage>
</organism>
<evidence type="ECO:0000313" key="2">
    <source>
        <dbReference type="Proteomes" id="UP000324222"/>
    </source>
</evidence>
<accession>A0A5B7FP13</accession>
<keyword evidence="2" id="KW-1185">Reference proteome</keyword>
<proteinExistence type="predicted"/>